<dbReference type="InterPro" id="IPR006179">
    <property type="entry name" value="5_nucleotidase/apyrase"/>
</dbReference>
<dbReference type="CDD" id="cd00845">
    <property type="entry name" value="MPP_UshA_N_like"/>
    <property type="match status" value="1"/>
</dbReference>
<dbReference type="InterPro" id="IPR011240">
    <property type="entry name" value="Pesterase_YunD"/>
</dbReference>
<feature type="domain" description="Calcineurin-like phosphoesterase" evidence="3">
    <location>
        <begin position="4"/>
        <end position="202"/>
    </location>
</feature>
<dbReference type="InterPro" id="IPR036907">
    <property type="entry name" value="5'-Nucleotdase_C_sf"/>
</dbReference>
<sequence>MEQLRILHTNDLHSHFEHFPQIARYLHKAQKDRSVDQVLTFDAGDFMDRSNPLTDATYGQANIKLMNSFNYDAITIGNNEGISNSHETVEHLFDHANFPVLLANLQEEDGTRPNWALQDKIIKTNKGTRIALIGLTAAYPLSYEPNHWHVKTLKATMDEVLPKIAGQYDVLILLTHVGLNMDCFLAKNYPEIDLIIGGHSHDLLKHGLEVNNVWITQTGKWGNFVGNIYIEIDNEHQIQKILPHVEPTSLMKSESADELTVKDYLKCGKEILSREYIADLPKQYDNSLDAAIEVSMEAIANFAQTDIAMLSSGLFLTPFKKGILTKYDLQQALPHSMHVVRTTLQGCDLWRLVMEIEKNRHYLDHFHLQGMSFRGKIFGQMYYRGLRYDPVEQSVYVNNQQINFKKNYQIAVLDHYILVPFFPTLAIVGENQFLFPQFLREVVGNYLSKKYPLTGSDIDDGKRNGSQDN</sequence>
<dbReference type="PANTHER" id="PTHR11575:SF23">
    <property type="entry name" value="5-NUCLEOTIDASE FAMILY PROTEIN"/>
    <property type="match status" value="1"/>
</dbReference>
<dbReference type="InterPro" id="IPR008334">
    <property type="entry name" value="5'-Nucleotdase_C"/>
</dbReference>
<dbReference type="PRINTS" id="PR01607">
    <property type="entry name" value="APYRASEFAMLY"/>
</dbReference>
<dbReference type="GO" id="GO:0030288">
    <property type="term" value="C:outer membrane-bounded periplasmic space"/>
    <property type="evidence" value="ECO:0007669"/>
    <property type="project" value="TreeGrafter"/>
</dbReference>
<reference evidence="6" key="1">
    <citation type="submission" date="2016-10" db="EMBL/GenBank/DDBJ databases">
        <authorList>
            <person name="Varghese N."/>
            <person name="Submissions S."/>
        </authorList>
    </citation>
    <scope>NUCLEOTIDE SEQUENCE [LARGE SCALE GENOMIC DNA]</scope>
    <source>
        <strain evidence="6">R-53102</strain>
    </source>
</reference>
<dbReference type="GO" id="GO:0008768">
    <property type="term" value="F:UDP-sugar diphosphatase activity"/>
    <property type="evidence" value="ECO:0007669"/>
    <property type="project" value="TreeGrafter"/>
</dbReference>
<dbReference type="SUPFAM" id="SSF56300">
    <property type="entry name" value="Metallo-dependent phosphatases"/>
    <property type="match status" value="1"/>
</dbReference>
<evidence type="ECO:0000313" key="5">
    <source>
        <dbReference type="EMBL" id="SFD54200.1"/>
    </source>
</evidence>
<dbReference type="PANTHER" id="PTHR11575">
    <property type="entry name" value="5'-NUCLEOTIDASE-RELATED"/>
    <property type="match status" value="1"/>
</dbReference>
<dbReference type="GO" id="GO:0008253">
    <property type="term" value="F:5'-nucleotidase activity"/>
    <property type="evidence" value="ECO:0007669"/>
    <property type="project" value="TreeGrafter"/>
</dbReference>
<dbReference type="RefSeq" id="WP_090093639.1">
    <property type="nucleotide sequence ID" value="NZ_CBCRVU010000005.1"/>
</dbReference>
<evidence type="ECO:0000256" key="2">
    <source>
        <dbReference type="RuleBase" id="RU362119"/>
    </source>
</evidence>
<accession>A0A1I1TFB4</accession>
<dbReference type="Gene3D" id="3.90.780.10">
    <property type="entry name" value="5'-Nucleotidase, C-terminal domain"/>
    <property type="match status" value="1"/>
</dbReference>
<name>A0A1I1TFB4_9LACO</name>
<organism evidence="5 6">
    <name type="scientific">Lactobacillus bombicola</name>
    <dbReference type="NCBI Taxonomy" id="1505723"/>
    <lineage>
        <taxon>Bacteria</taxon>
        <taxon>Bacillati</taxon>
        <taxon>Bacillota</taxon>
        <taxon>Bacilli</taxon>
        <taxon>Lactobacillales</taxon>
        <taxon>Lactobacillaceae</taxon>
        <taxon>Lactobacillus</taxon>
    </lineage>
</organism>
<dbReference type="InterPro" id="IPR006146">
    <property type="entry name" value="5'-Nucleotdase_CS"/>
</dbReference>
<keyword evidence="2" id="KW-0378">Hydrolase</keyword>
<dbReference type="Proteomes" id="UP000199599">
    <property type="component" value="Unassembled WGS sequence"/>
</dbReference>
<evidence type="ECO:0000259" key="4">
    <source>
        <dbReference type="Pfam" id="PF02872"/>
    </source>
</evidence>
<dbReference type="Gene3D" id="3.60.21.10">
    <property type="match status" value="1"/>
</dbReference>
<dbReference type="Pfam" id="PF02872">
    <property type="entry name" value="5_nucleotid_C"/>
    <property type="match status" value="1"/>
</dbReference>
<dbReference type="GO" id="GO:0009166">
    <property type="term" value="P:nucleotide catabolic process"/>
    <property type="evidence" value="ECO:0007669"/>
    <property type="project" value="InterPro"/>
</dbReference>
<dbReference type="AlphaFoldDB" id="A0A1I1TFB4"/>
<dbReference type="InterPro" id="IPR029052">
    <property type="entry name" value="Metallo-depent_PP-like"/>
</dbReference>
<keyword evidence="1" id="KW-0732">Signal</keyword>
<evidence type="ECO:0000259" key="3">
    <source>
        <dbReference type="Pfam" id="PF00149"/>
    </source>
</evidence>
<dbReference type="PROSITE" id="PS00785">
    <property type="entry name" value="5_NUCLEOTIDASE_1"/>
    <property type="match status" value="1"/>
</dbReference>
<gene>
    <name evidence="5" type="ORF">SAMN04487792_1317</name>
</gene>
<keyword evidence="2" id="KW-0547">Nucleotide-binding</keyword>
<dbReference type="STRING" id="1505723.SAMN04487792_1317"/>
<proteinExistence type="inferred from homology"/>
<feature type="domain" description="5'-Nucleotidase C-terminal" evidence="4">
    <location>
        <begin position="297"/>
        <end position="415"/>
    </location>
</feature>
<dbReference type="InterPro" id="IPR004843">
    <property type="entry name" value="Calcineurin-like_PHP"/>
</dbReference>
<evidence type="ECO:0000313" key="6">
    <source>
        <dbReference type="Proteomes" id="UP000199599"/>
    </source>
</evidence>
<dbReference type="EMBL" id="FOMN01000007">
    <property type="protein sequence ID" value="SFD54200.1"/>
    <property type="molecule type" value="Genomic_DNA"/>
</dbReference>
<dbReference type="PIRSF" id="PIRSF036361">
    <property type="entry name" value="YunD"/>
    <property type="match status" value="1"/>
</dbReference>
<dbReference type="GO" id="GO:0046872">
    <property type="term" value="F:metal ion binding"/>
    <property type="evidence" value="ECO:0007669"/>
    <property type="project" value="InterPro"/>
</dbReference>
<dbReference type="GO" id="GO:0000166">
    <property type="term" value="F:nucleotide binding"/>
    <property type="evidence" value="ECO:0007669"/>
    <property type="project" value="UniProtKB-KW"/>
</dbReference>
<comment type="similarity">
    <text evidence="2">Belongs to the 5'-nucleotidase family.</text>
</comment>
<dbReference type="SUPFAM" id="SSF55816">
    <property type="entry name" value="5'-nucleotidase (syn. UDP-sugar hydrolase), C-terminal domain"/>
    <property type="match status" value="1"/>
</dbReference>
<dbReference type="Pfam" id="PF00149">
    <property type="entry name" value="Metallophos"/>
    <property type="match status" value="1"/>
</dbReference>
<evidence type="ECO:0000256" key="1">
    <source>
        <dbReference type="ARBA" id="ARBA00022729"/>
    </source>
</evidence>
<protein>
    <submittedName>
        <fullName evidence="5">2',3'-cyclic-nucleotide 2'-phosphodiesterase/5'-or 3'-nucleotidase, 5'-nucleotidase family</fullName>
    </submittedName>
</protein>